<comment type="similarity">
    <text evidence="1">Belongs to the helicase family.</text>
</comment>
<dbReference type="PANTHER" id="PTHR47642">
    <property type="entry name" value="ATP-DEPENDENT DNA HELICASE"/>
    <property type="match status" value="1"/>
</dbReference>
<keyword evidence="4" id="KW-1185">Reference proteome</keyword>
<keyword evidence="1" id="KW-0347">Helicase</keyword>
<keyword evidence="1" id="KW-0547">Nucleotide-binding</keyword>
<evidence type="ECO:0000313" key="4">
    <source>
        <dbReference type="Proteomes" id="UP001652625"/>
    </source>
</evidence>
<dbReference type="GeneID" id="136083245"/>
<feature type="domain" description="DNA helicase Pif1-like 2B" evidence="3">
    <location>
        <begin position="160"/>
        <end position="189"/>
    </location>
</feature>
<dbReference type="InterPro" id="IPR027417">
    <property type="entry name" value="P-loop_NTPase"/>
</dbReference>
<dbReference type="InterPro" id="IPR051055">
    <property type="entry name" value="PIF1_helicase"/>
</dbReference>
<dbReference type="RefSeq" id="XP_065658717.1">
    <property type="nucleotide sequence ID" value="XM_065802645.1"/>
</dbReference>
<keyword evidence="1" id="KW-0067">ATP-binding</keyword>
<keyword evidence="1" id="KW-0234">DNA repair</keyword>
<evidence type="ECO:0000256" key="1">
    <source>
        <dbReference type="RuleBase" id="RU363044"/>
    </source>
</evidence>
<accession>A0ABM4CAM7</accession>
<reference evidence="5" key="1">
    <citation type="submission" date="2025-08" db="UniProtKB">
        <authorList>
            <consortium name="RefSeq"/>
        </authorList>
    </citation>
    <scope>IDENTIFICATION</scope>
</reference>
<keyword evidence="1" id="KW-0378">Hydrolase</keyword>
<comment type="cofactor">
    <cofactor evidence="1">
        <name>Mg(2+)</name>
        <dbReference type="ChEBI" id="CHEBI:18420"/>
    </cofactor>
</comment>
<dbReference type="Pfam" id="PF21530">
    <property type="entry name" value="Pif1_2B_dom"/>
    <property type="match status" value="1"/>
</dbReference>
<name>A0ABM4CAM7_HYDVU</name>
<evidence type="ECO:0000313" key="5">
    <source>
        <dbReference type="RefSeq" id="XP_065658717.1"/>
    </source>
</evidence>
<evidence type="ECO:0000259" key="3">
    <source>
        <dbReference type="Pfam" id="PF21530"/>
    </source>
</evidence>
<feature type="domain" description="DNA helicase Pif1-like DEAD-box helicase" evidence="2">
    <location>
        <begin position="1"/>
        <end position="72"/>
    </location>
</feature>
<dbReference type="Gene3D" id="3.40.50.300">
    <property type="entry name" value="P-loop containing nucleotide triphosphate hydrolases"/>
    <property type="match status" value="2"/>
</dbReference>
<dbReference type="EC" id="5.6.2.3" evidence="1"/>
<dbReference type="SUPFAM" id="SSF52540">
    <property type="entry name" value="P-loop containing nucleoside triphosphate hydrolases"/>
    <property type="match status" value="1"/>
</dbReference>
<keyword evidence="1" id="KW-0233">DNA recombination</keyword>
<dbReference type="InterPro" id="IPR049163">
    <property type="entry name" value="Pif1-like_2B_dom"/>
</dbReference>
<protein>
    <recommendedName>
        <fullName evidence="1">ATP-dependent DNA helicase</fullName>
        <ecNumber evidence="1">5.6.2.3</ecNumber>
    </recommendedName>
</protein>
<dbReference type="InterPro" id="IPR010285">
    <property type="entry name" value="DNA_helicase_pif1-like_DEAD"/>
</dbReference>
<evidence type="ECO:0000259" key="2">
    <source>
        <dbReference type="Pfam" id="PF05970"/>
    </source>
</evidence>
<sequence length="261" mass="29750">MISAQTFDLLHLIACEIKQCYNELFDGIQVIACGDFFQLPPIKGEFVFKFKIWPQYMTQVLVLTECFRQKEDAQFFGALNEIHFGQVSDQTIDYFMSCCFENDENVNNKYTRLFFRNLEVDIYNNKKMDNIKYEGRCFNAKDIIKNANIQYLFQTPAAVYLKINAVVMLVKNINVKEGLCNGSVCTVTLLENNAVWVGTNGKEVKVEFVKGDILDCFHAVVGSRLGLPLKLAFSFTVHKAQGSTMNKAVINFNSKAFNISL</sequence>
<keyword evidence="1" id="KW-0227">DNA damage</keyword>
<dbReference type="Proteomes" id="UP001652625">
    <property type="component" value="Chromosome 08"/>
</dbReference>
<comment type="catalytic activity">
    <reaction evidence="1">
        <text>ATP + H2O = ADP + phosphate + H(+)</text>
        <dbReference type="Rhea" id="RHEA:13065"/>
        <dbReference type="ChEBI" id="CHEBI:15377"/>
        <dbReference type="ChEBI" id="CHEBI:15378"/>
        <dbReference type="ChEBI" id="CHEBI:30616"/>
        <dbReference type="ChEBI" id="CHEBI:43474"/>
        <dbReference type="ChEBI" id="CHEBI:456216"/>
        <dbReference type="EC" id="5.6.2.3"/>
    </reaction>
</comment>
<dbReference type="Gene3D" id="2.30.30.940">
    <property type="match status" value="1"/>
</dbReference>
<organism evidence="4 5">
    <name type="scientific">Hydra vulgaris</name>
    <name type="common">Hydra</name>
    <name type="synonym">Hydra attenuata</name>
    <dbReference type="NCBI Taxonomy" id="6087"/>
    <lineage>
        <taxon>Eukaryota</taxon>
        <taxon>Metazoa</taxon>
        <taxon>Cnidaria</taxon>
        <taxon>Hydrozoa</taxon>
        <taxon>Hydroidolina</taxon>
        <taxon>Anthoathecata</taxon>
        <taxon>Aplanulata</taxon>
        <taxon>Hydridae</taxon>
        <taxon>Hydra</taxon>
    </lineage>
</organism>
<dbReference type="Pfam" id="PF05970">
    <property type="entry name" value="PIF1"/>
    <property type="match status" value="1"/>
</dbReference>
<proteinExistence type="inferred from homology"/>
<gene>
    <name evidence="5" type="primary">LOC136083245</name>
</gene>